<evidence type="ECO:0000313" key="2">
    <source>
        <dbReference type="Proteomes" id="UP001558632"/>
    </source>
</evidence>
<protein>
    <submittedName>
        <fullName evidence="1">Protein PAT1</fullName>
    </submittedName>
</protein>
<dbReference type="EMBL" id="JBEUSY010000153">
    <property type="protein sequence ID" value="KAL1243915.1"/>
    <property type="molecule type" value="Genomic_DNA"/>
</dbReference>
<gene>
    <name evidence="1" type="ORF">TSPI_09091</name>
</gene>
<organism evidence="1 2">
    <name type="scientific">Trichinella spiralis</name>
    <name type="common">Trichina worm</name>
    <dbReference type="NCBI Taxonomy" id="6334"/>
    <lineage>
        <taxon>Eukaryota</taxon>
        <taxon>Metazoa</taxon>
        <taxon>Ecdysozoa</taxon>
        <taxon>Nematoda</taxon>
        <taxon>Enoplea</taxon>
        <taxon>Dorylaimia</taxon>
        <taxon>Trichinellida</taxon>
        <taxon>Trichinellidae</taxon>
        <taxon>Trichinella</taxon>
    </lineage>
</organism>
<evidence type="ECO:0000313" key="1">
    <source>
        <dbReference type="EMBL" id="KAL1243915.1"/>
    </source>
</evidence>
<proteinExistence type="predicted"/>
<comment type="caution">
    <text evidence="1">The sequence shown here is derived from an EMBL/GenBank/DDBJ whole genome shotgun (WGS) entry which is preliminary data.</text>
</comment>
<reference evidence="1 2" key="1">
    <citation type="submission" date="2024-07" db="EMBL/GenBank/DDBJ databases">
        <title>Enhanced genomic and transcriptomic resources for Trichinella pseudospiralis and T. spiralis underpin the discovery of pronounced molecular differences between stages and species.</title>
        <authorList>
            <person name="Pasi K.K."/>
            <person name="La Rosa G."/>
            <person name="Gomez-Morales M.A."/>
            <person name="Tosini F."/>
            <person name="Sumanam S."/>
            <person name="Young N.D."/>
            <person name="Chang B.C."/>
            <person name="Robin G.B."/>
        </authorList>
    </citation>
    <scope>NUCLEOTIDE SEQUENCE [LARGE SCALE GENOMIC DNA]</scope>
    <source>
        <strain evidence="1">ISS534</strain>
    </source>
</reference>
<keyword evidence="2" id="KW-1185">Reference proteome</keyword>
<sequence length="95" mass="10851">MILMLTVYRSDASLNRAVCHFNCNSICDRGGEDMKNVEDQFSSILNVLQLGSSNQQARVMKKKTARLASMPVGHALHVQHLHETRKQFYYCSLHQ</sequence>
<accession>A0ABR3KUX0</accession>
<name>A0ABR3KUX0_TRISP</name>
<dbReference type="Proteomes" id="UP001558632">
    <property type="component" value="Unassembled WGS sequence"/>
</dbReference>